<evidence type="ECO:0000256" key="1">
    <source>
        <dbReference type="ARBA" id="ARBA00010101"/>
    </source>
</evidence>
<feature type="domain" description="Cytidyltransferase-like" evidence="13">
    <location>
        <begin position="105"/>
        <end position="233"/>
    </location>
</feature>
<dbReference type="EC" id="2.7.7.15" evidence="9"/>
<dbReference type="InterPro" id="IPR045049">
    <property type="entry name" value="Pcy1-like"/>
</dbReference>
<proteinExistence type="inferred from homology"/>
<dbReference type="Gene3D" id="3.40.50.620">
    <property type="entry name" value="HUPs"/>
    <property type="match status" value="1"/>
</dbReference>
<evidence type="ECO:0000256" key="6">
    <source>
        <dbReference type="ARBA" id="ARBA00023098"/>
    </source>
</evidence>
<dbReference type="InterPro" id="IPR014729">
    <property type="entry name" value="Rossmann-like_a/b/a_fold"/>
</dbReference>
<dbReference type="CDD" id="cd02174">
    <property type="entry name" value="CCT"/>
    <property type="match status" value="1"/>
</dbReference>
<dbReference type="Proteomes" id="UP000001744">
    <property type="component" value="Unassembled WGS sequence"/>
</dbReference>
<dbReference type="VEuPathDB" id="FungiDB:SJAG_00946"/>
<evidence type="ECO:0000313" key="14">
    <source>
        <dbReference type="EMBL" id="EEB05921.1"/>
    </source>
</evidence>
<evidence type="ECO:0000256" key="2">
    <source>
        <dbReference type="ARBA" id="ARBA00022516"/>
    </source>
</evidence>
<dbReference type="eggNOG" id="KOG2804">
    <property type="taxonomic scope" value="Eukaryota"/>
</dbReference>
<organism evidence="14 16">
    <name type="scientific">Schizosaccharomyces japonicus (strain yFS275 / FY16936)</name>
    <name type="common">Fission yeast</name>
    <dbReference type="NCBI Taxonomy" id="402676"/>
    <lineage>
        <taxon>Eukaryota</taxon>
        <taxon>Fungi</taxon>
        <taxon>Dikarya</taxon>
        <taxon>Ascomycota</taxon>
        <taxon>Taphrinomycotina</taxon>
        <taxon>Schizosaccharomycetes</taxon>
        <taxon>Schizosaccharomycetales</taxon>
        <taxon>Schizosaccharomycetaceae</taxon>
        <taxon>Schizosaccharomyces</taxon>
    </lineage>
</organism>
<dbReference type="JaponicusDB" id="SJAG_00946">
    <property type="gene designation" value="pcy1"/>
</dbReference>
<keyword evidence="3" id="KW-0597">Phosphoprotein</keyword>
<evidence type="ECO:0000256" key="4">
    <source>
        <dbReference type="ARBA" id="ARBA00022679"/>
    </source>
</evidence>
<evidence type="ECO:0000256" key="3">
    <source>
        <dbReference type="ARBA" id="ARBA00022553"/>
    </source>
</evidence>
<dbReference type="GO" id="GO:0004105">
    <property type="term" value="F:choline-phosphate cytidylyltransferase activity"/>
    <property type="evidence" value="ECO:0000318"/>
    <property type="project" value="GO_Central"/>
</dbReference>
<dbReference type="NCBIfam" id="TIGR00125">
    <property type="entry name" value="cyt_tran_rel"/>
    <property type="match status" value="1"/>
</dbReference>
<dbReference type="Pfam" id="PF01467">
    <property type="entry name" value="CTP_transf_like"/>
    <property type="match status" value="1"/>
</dbReference>
<feature type="region of interest" description="Disordered" evidence="12">
    <location>
        <begin position="338"/>
        <end position="360"/>
    </location>
</feature>
<dbReference type="GO" id="GO:0005635">
    <property type="term" value="C:nuclear envelope"/>
    <property type="evidence" value="ECO:0000318"/>
    <property type="project" value="GO_Central"/>
</dbReference>
<feature type="region of interest" description="Disordered" evidence="12">
    <location>
        <begin position="1"/>
        <end position="97"/>
    </location>
</feature>
<dbReference type="HOGENOM" id="CLU_034585_5_2_1"/>
<dbReference type="PANTHER" id="PTHR10739:SF13">
    <property type="entry name" value="CHOLINE-PHOSPHATE CYTIDYLYLTRANSFERASE"/>
    <property type="match status" value="1"/>
</dbReference>
<dbReference type="GO" id="GO:0042564">
    <property type="term" value="C:NLS-dependent protein nuclear import complex"/>
    <property type="evidence" value="ECO:0007669"/>
    <property type="project" value="EnsemblFungi"/>
</dbReference>
<dbReference type="FunFam" id="3.40.50.620:FF:000147">
    <property type="entry name" value="Cholinephosphate cytidylyltransferase"/>
    <property type="match status" value="1"/>
</dbReference>
<evidence type="ECO:0000256" key="5">
    <source>
        <dbReference type="ARBA" id="ARBA00022695"/>
    </source>
</evidence>
<dbReference type="OMA" id="MATTDYQ"/>
<accession>B6JX20</accession>
<evidence type="ECO:0000256" key="7">
    <source>
        <dbReference type="ARBA" id="ARBA00023209"/>
    </source>
</evidence>
<protein>
    <recommendedName>
        <fullName evidence="9">choline-phosphate cytidylyltransferase</fullName>
        <ecNumber evidence="9">2.7.7.15</ecNumber>
    </recommendedName>
    <alternativeName>
        <fullName evidence="10">CTP:phosphocholine cytidylyltransferase</fullName>
    </alternativeName>
    <alternativeName>
        <fullName evidence="11">Phosphorylcholine transferase</fullName>
    </alternativeName>
</protein>
<keyword evidence="2" id="KW-0444">Lipid biosynthesis</keyword>
<reference evidence="14 16" key="1">
    <citation type="journal article" date="2011" name="Science">
        <title>Comparative functional genomics of the fission yeasts.</title>
        <authorList>
            <person name="Rhind N."/>
            <person name="Chen Z."/>
            <person name="Yassour M."/>
            <person name="Thompson D.A."/>
            <person name="Haas B.J."/>
            <person name="Habib N."/>
            <person name="Wapinski I."/>
            <person name="Roy S."/>
            <person name="Lin M.F."/>
            <person name="Heiman D.I."/>
            <person name="Young S.K."/>
            <person name="Furuya K."/>
            <person name="Guo Y."/>
            <person name="Pidoux A."/>
            <person name="Chen H.M."/>
            <person name="Robbertse B."/>
            <person name="Goldberg J.M."/>
            <person name="Aoki K."/>
            <person name="Bayne E.H."/>
            <person name="Berlin A.M."/>
            <person name="Desjardins C.A."/>
            <person name="Dobbs E."/>
            <person name="Dukaj L."/>
            <person name="Fan L."/>
            <person name="FitzGerald M.G."/>
            <person name="French C."/>
            <person name="Gujja S."/>
            <person name="Hansen K."/>
            <person name="Keifenheim D."/>
            <person name="Levin J.Z."/>
            <person name="Mosher R.A."/>
            <person name="Mueller C.A."/>
            <person name="Pfiffner J."/>
            <person name="Priest M."/>
            <person name="Russ C."/>
            <person name="Smialowska A."/>
            <person name="Swoboda P."/>
            <person name="Sykes S.M."/>
            <person name="Vaughn M."/>
            <person name="Vengrova S."/>
            <person name="Yoder R."/>
            <person name="Zeng Q."/>
            <person name="Allshire R."/>
            <person name="Baulcombe D."/>
            <person name="Birren B.W."/>
            <person name="Brown W."/>
            <person name="Ekwall K."/>
            <person name="Kellis M."/>
            <person name="Leatherwood J."/>
            <person name="Levin H."/>
            <person name="Margalit H."/>
            <person name="Martienssen R."/>
            <person name="Nieduszynski C.A."/>
            <person name="Spatafora J.W."/>
            <person name="Friedman N."/>
            <person name="Dalgaard J.Z."/>
            <person name="Baumann P."/>
            <person name="Niki H."/>
            <person name="Regev A."/>
            <person name="Nusbaum C."/>
        </authorList>
    </citation>
    <scope>NUCLEOTIDE SEQUENCE [LARGE SCALE GENOMIC DNA]</scope>
    <source>
        <strain evidence="16">yFS275 / FY16936</strain>
    </source>
</reference>
<dbReference type="PANTHER" id="PTHR10739">
    <property type="entry name" value="CYTIDYLYLTRANSFERASE"/>
    <property type="match status" value="1"/>
</dbReference>
<dbReference type="GO" id="GO:0031210">
    <property type="term" value="F:phosphatidylcholine binding"/>
    <property type="evidence" value="ECO:0000318"/>
    <property type="project" value="GO_Central"/>
</dbReference>
<evidence type="ECO:0000256" key="10">
    <source>
        <dbReference type="ARBA" id="ARBA00076205"/>
    </source>
</evidence>
<keyword evidence="16" id="KW-1185">Reference proteome</keyword>
<sequence>MSSTQDTVEKKRSVLTPDSQSLENVDSDPSKRPKTASPNESPSHSDEDTHSIHTDVSTISGQMGEVELNKDEDDASKKSLQYADSPDAYPYHINDPPTDRPVRVYADGVFDLFHVGHMRQLEQAKKVFPNVHLIVGIPSDELTHKLKGLTVLSDKERAEALRHCKWVDEVVENAPWIITPEFLDEHKIDFVAHDDIPYASVDSGDIYAPVKNLGKFIPTKRTEGVSTSDIITRIIRNYDQYVLRNLSRGIDRRELNVSLLKKNELDIRRHIKLLRDTLRSHWVSTTRDLRADIKSFLSVATTDYQLQHTPLHESSAPPSPVGVRIMNGINRWMQRRASSNNDLHSTSQSVASSASEEAAH</sequence>
<evidence type="ECO:0000313" key="16">
    <source>
        <dbReference type="Proteomes" id="UP000001744"/>
    </source>
</evidence>
<name>B6JX20_SCHJY</name>
<dbReference type="OrthoDB" id="17102at2759"/>
<keyword evidence="4" id="KW-0808">Transferase</keyword>
<keyword evidence="6" id="KW-0443">Lipid metabolism</keyword>
<dbReference type="AlphaFoldDB" id="B6JX20"/>
<evidence type="ECO:0000256" key="8">
    <source>
        <dbReference type="ARBA" id="ARBA00023264"/>
    </source>
</evidence>
<dbReference type="SUPFAM" id="SSF52374">
    <property type="entry name" value="Nucleotidylyl transferase"/>
    <property type="match status" value="1"/>
</dbReference>
<dbReference type="EMBL" id="KE651166">
    <property type="protein sequence ID" value="EEB05921.1"/>
    <property type="molecule type" value="Genomic_DNA"/>
</dbReference>
<feature type="compositionally biased region" description="Low complexity" evidence="12">
    <location>
        <begin position="345"/>
        <end position="360"/>
    </location>
</feature>
<comment type="similarity">
    <text evidence="1">Belongs to the cytidylyltransferase family.</text>
</comment>
<evidence type="ECO:0000313" key="15">
    <source>
        <dbReference type="JaponicusDB" id="SJAG_00946"/>
    </source>
</evidence>
<evidence type="ECO:0000259" key="13">
    <source>
        <dbReference type="Pfam" id="PF01467"/>
    </source>
</evidence>
<dbReference type="InterPro" id="IPR041723">
    <property type="entry name" value="CCT"/>
</dbReference>
<keyword evidence="5 14" id="KW-0548">Nucleotidyltransferase</keyword>
<evidence type="ECO:0000256" key="9">
    <source>
        <dbReference type="ARBA" id="ARBA00026101"/>
    </source>
</evidence>
<dbReference type="STRING" id="402676.B6JX20"/>
<evidence type="ECO:0000256" key="11">
    <source>
        <dbReference type="ARBA" id="ARBA00080967"/>
    </source>
</evidence>
<dbReference type="InterPro" id="IPR004821">
    <property type="entry name" value="Cyt_trans-like"/>
</dbReference>
<feature type="compositionally biased region" description="Basic and acidic residues" evidence="12">
    <location>
        <begin position="43"/>
        <end position="53"/>
    </location>
</feature>
<keyword evidence="7" id="KW-0594">Phospholipid biosynthesis</keyword>
<keyword evidence="8" id="KW-1208">Phospholipid metabolism</keyword>
<gene>
    <name evidence="15" type="primary">pcy1</name>
    <name evidence="14" type="ORF">SJAG_00946</name>
</gene>
<dbReference type="RefSeq" id="XP_002172214.1">
    <property type="nucleotide sequence ID" value="XM_002172178.2"/>
</dbReference>
<evidence type="ECO:0000256" key="12">
    <source>
        <dbReference type="SAM" id="MobiDB-lite"/>
    </source>
</evidence>
<dbReference type="GeneID" id="7050818"/>